<evidence type="ECO:0000313" key="5">
    <source>
        <dbReference type="Proteomes" id="UP000178379"/>
    </source>
</evidence>
<reference evidence="4 5" key="1">
    <citation type="journal article" date="2016" name="Nat. Commun.">
        <title>Thousands of microbial genomes shed light on interconnected biogeochemical processes in an aquifer system.</title>
        <authorList>
            <person name="Anantharaman K."/>
            <person name="Brown C.T."/>
            <person name="Hug L.A."/>
            <person name="Sharon I."/>
            <person name="Castelle C.J."/>
            <person name="Probst A.J."/>
            <person name="Thomas B.C."/>
            <person name="Singh A."/>
            <person name="Wilkins M.J."/>
            <person name="Karaoz U."/>
            <person name="Brodie E.L."/>
            <person name="Williams K.H."/>
            <person name="Hubbard S.S."/>
            <person name="Banfield J.F."/>
        </authorList>
    </citation>
    <scope>NUCLEOTIDE SEQUENCE [LARGE SCALE GENOMIC DNA]</scope>
</reference>
<dbReference type="PANTHER" id="PTHR30476">
    <property type="entry name" value="UPF0234 PROTEIN YAJQ"/>
    <property type="match status" value="1"/>
</dbReference>
<dbReference type="EMBL" id="MFSQ01000019">
    <property type="protein sequence ID" value="OGI41297.1"/>
    <property type="molecule type" value="Genomic_DNA"/>
</dbReference>
<name>A0A1F6T828_9PROT</name>
<keyword evidence="1 3" id="KW-0547">Nucleotide-binding</keyword>
<gene>
    <name evidence="4" type="ORF">A2140_01230</name>
</gene>
<dbReference type="InterPro" id="IPR035571">
    <property type="entry name" value="UPF0234-like_C"/>
</dbReference>
<dbReference type="HAMAP" id="MF_00632">
    <property type="entry name" value="UPF0234"/>
    <property type="match status" value="1"/>
</dbReference>
<dbReference type="SUPFAM" id="SSF89963">
    <property type="entry name" value="YajQ-like"/>
    <property type="match status" value="2"/>
</dbReference>
<comment type="similarity">
    <text evidence="2 3">Belongs to the YajQ family.</text>
</comment>
<comment type="function">
    <text evidence="3">Nucleotide-binding protein.</text>
</comment>
<comment type="caution">
    <text evidence="4">The sequence shown here is derived from an EMBL/GenBank/DDBJ whole genome shotgun (WGS) entry which is preliminary data.</text>
</comment>
<dbReference type="InterPro" id="IPR036183">
    <property type="entry name" value="YajQ-like_sf"/>
</dbReference>
<proteinExistence type="inferred from homology"/>
<dbReference type="AlphaFoldDB" id="A0A1F6T828"/>
<evidence type="ECO:0000313" key="4">
    <source>
        <dbReference type="EMBL" id="OGI41297.1"/>
    </source>
</evidence>
<evidence type="ECO:0000256" key="2">
    <source>
        <dbReference type="ARBA" id="ARBA00093450"/>
    </source>
</evidence>
<dbReference type="Pfam" id="PF04461">
    <property type="entry name" value="YajQ"/>
    <property type="match status" value="1"/>
</dbReference>
<dbReference type="Gene3D" id="3.30.70.860">
    <property type="match status" value="1"/>
</dbReference>
<protein>
    <recommendedName>
        <fullName evidence="3">Nucleotide-binding protein A2140_01230</fullName>
    </recommendedName>
</protein>
<evidence type="ECO:0000256" key="1">
    <source>
        <dbReference type="ARBA" id="ARBA00022741"/>
    </source>
</evidence>
<dbReference type="GO" id="GO:0005829">
    <property type="term" value="C:cytosol"/>
    <property type="evidence" value="ECO:0007669"/>
    <property type="project" value="TreeGrafter"/>
</dbReference>
<organism evidence="4 5">
    <name type="scientific">Candidatus Muproteobacteria bacterium RBG_16_62_13</name>
    <dbReference type="NCBI Taxonomy" id="1817756"/>
    <lineage>
        <taxon>Bacteria</taxon>
        <taxon>Pseudomonadati</taxon>
        <taxon>Pseudomonadota</taxon>
        <taxon>Candidatus Muproteobacteria</taxon>
    </lineage>
</organism>
<dbReference type="Proteomes" id="UP000178379">
    <property type="component" value="Unassembled WGS sequence"/>
</dbReference>
<accession>A0A1F6T828</accession>
<dbReference type="CDD" id="cd11740">
    <property type="entry name" value="YajQ_like"/>
    <property type="match status" value="1"/>
</dbReference>
<dbReference type="Gene3D" id="3.30.70.990">
    <property type="entry name" value="YajQ-like, domain 2"/>
    <property type="match status" value="1"/>
</dbReference>
<dbReference type="PANTHER" id="PTHR30476:SF0">
    <property type="entry name" value="UPF0234 PROTEIN YAJQ"/>
    <property type="match status" value="1"/>
</dbReference>
<sequence>MPSFDIVSEVNQVELHNALEQSNKEISNRFDFKGSDARVEQGEDNLTLYADDEFKLDQVYDVLTAKLAKRNVDVRYLERGDIEKVSGNKVKQVVTVKEGVAGELAKKIVRVIKDSKLKAQASIQGEAVRVSGAKRDVLQEAIALVRKSVTDVPLQFNNFRD</sequence>
<dbReference type="NCBIfam" id="NF003819">
    <property type="entry name" value="PRK05412.1"/>
    <property type="match status" value="1"/>
</dbReference>
<dbReference type="InterPro" id="IPR007551">
    <property type="entry name" value="YajQ/Smlt4090-like"/>
</dbReference>
<evidence type="ECO:0000256" key="3">
    <source>
        <dbReference type="HAMAP-Rule" id="MF_00632"/>
    </source>
</evidence>
<dbReference type="InterPro" id="IPR035570">
    <property type="entry name" value="UPF0234_N"/>
</dbReference>
<dbReference type="GO" id="GO:0000166">
    <property type="term" value="F:nucleotide binding"/>
    <property type="evidence" value="ECO:0007669"/>
    <property type="project" value="UniProtKB-UniRule"/>
</dbReference>